<dbReference type="PANTHER" id="PTHR10165:SF35">
    <property type="entry name" value="RE23632P"/>
    <property type="match status" value="1"/>
</dbReference>
<dbReference type="EMBL" id="CCYD01001336">
    <property type="protein sequence ID" value="CEG44751.1"/>
    <property type="molecule type" value="Genomic_DNA"/>
</dbReference>
<dbReference type="SUPFAM" id="SSF48317">
    <property type="entry name" value="Acid phosphatase/Vanadium-dependent haloperoxidase"/>
    <property type="match status" value="1"/>
</dbReference>
<evidence type="ECO:0000256" key="6">
    <source>
        <dbReference type="SAM" id="Phobius"/>
    </source>
</evidence>
<dbReference type="SMART" id="SM00014">
    <property type="entry name" value="acidPPc"/>
    <property type="match status" value="1"/>
</dbReference>
<protein>
    <submittedName>
        <fullName evidence="8">Phosphatidic acid phosphatase</fullName>
    </submittedName>
</protein>
<dbReference type="FunFam" id="1.20.144.10:FF:000055">
    <property type="entry name" value="Uncharacterized protein"/>
    <property type="match status" value="1"/>
</dbReference>
<dbReference type="AlphaFoldDB" id="A0A0P1AW38"/>
<sequence length="457" mass="51595">METNTSVAGLPTVAGHDYKDGGVKWKRYTRDCRFIEFAISVIMYGFALFFAKIQVAQREIPNIEVQLSSTTSIWARDPTINSREKAQQVSMFSLISVGVGAPIITNLFINYVLPKFRRVRIIPYDTRDFFLTLLQSTSMATLLTQFTKNMTGRFRPCFYDMCDWNYDEVWDGVTNLCRNVSGEKEGRKSFPSGHASFAFATMLVLTLYLLGRSSLNCENRNETIMRGGRKSLKLFLCFIPTFLAAWVAVTRTIDNWHHYADILAGSIIGAVSACVSYSYNYASIFHTRHAGVPLQEYHAACCKDHLNERDVTYTNSESLTDQGNDNGSPTKARNDYVVNVHNRTNGTGVEIIMKDLENRFLSDGLISSLTGLIDNLIAQFDKLCASKHCRDDYARVHSCCRLNEQYVLAIKSSSTTWVEVGGDYQALESYGRLTPKADKNRIERDERLGAHADAFIE</sequence>
<comment type="subcellular location">
    <subcellularLocation>
        <location evidence="1">Membrane</location>
        <topology evidence="1">Multi-pass membrane protein</topology>
    </subcellularLocation>
</comment>
<dbReference type="Gene3D" id="1.20.144.10">
    <property type="entry name" value="Phosphatidic acid phosphatase type 2/haloperoxidase"/>
    <property type="match status" value="1"/>
</dbReference>
<evidence type="ECO:0000313" key="9">
    <source>
        <dbReference type="Proteomes" id="UP000054928"/>
    </source>
</evidence>
<dbReference type="OrthoDB" id="10030083at2759"/>
<feature type="transmembrane region" description="Helical" evidence="6">
    <location>
        <begin position="129"/>
        <end position="146"/>
    </location>
</feature>
<dbReference type="InterPro" id="IPR036938">
    <property type="entry name" value="PAP2/HPO_sf"/>
</dbReference>
<evidence type="ECO:0000313" key="8">
    <source>
        <dbReference type="EMBL" id="CEG44751.1"/>
    </source>
</evidence>
<keyword evidence="3 6" id="KW-0812">Transmembrane</keyword>
<accession>A0A0P1AW38</accession>
<keyword evidence="4 6" id="KW-1133">Transmembrane helix</keyword>
<dbReference type="STRING" id="4781.A0A0P1AW38"/>
<organism evidence="8 9">
    <name type="scientific">Plasmopara halstedii</name>
    <name type="common">Downy mildew of sunflower</name>
    <dbReference type="NCBI Taxonomy" id="4781"/>
    <lineage>
        <taxon>Eukaryota</taxon>
        <taxon>Sar</taxon>
        <taxon>Stramenopiles</taxon>
        <taxon>Oomycota</taxon>
        <taxon>Peronosporomycetes</taxon>
        <taxon>Peronosporales</taxon>
        <taxon>Peronosporaceae</taxon>
        <taxon>Plasmopara</taxon>
    </lineage>
</organism>
<name>A0A0P1AW38_PLAHL</name>
<dbReference type="InterPro" id="IPR043216">
    <property type="entry name" value="PAP-like"/>
</dbReference>
<feature type="transmembrane region" description="Helical" evidence="6">
    <location>
        <begin position="89"/>
        <end position="109"/>
    </location>
</feature>
<dbReference type="GO" id="GO:0046839">
    <property type="term" value="P:phospholipid dephosphorylation"/>
    <property type="evidence" value="ECO:0007669"/>
    <property type="project" value="TreeGrafter"/>
</dbReference>
<proteinExistence type="inferred from homology"/>
<feature type="domain" description="Phosphatidic acid phosphatase type 2/haloperoxidase" evidence="7">
    <location>
        <begin position="130"/>
        <end position="277"/>
    </location>
</feature>
<dbReference type="GeneID" id="36396144"/>
<evidence type="ECO:0000256" key="2">
    <source>
        <dbReference type="ARBA" id="ARBA00008816"/>
    </source>
</evidence>
<keyword evidence="9" id="KW-1185">Reference proteome</keyword>
<dbReference type="RefSeq" id="XP_024581120.1">
    <property type="nucleotide sequence ID" value="XM_024730887.1"/>
</dbReference>
<feature type="transmembrane region" description="Helical" evidence="6">
    <location>
        <begin position="34"/>
        <end position="51"/>
    </location>
</feature>
<feature type="transmembrane region" description="Helical" evidence="6">
    <location>
        <begin position="232"/>
        <end position="253"/>
    </location>
</feature>
<dbReference type="Pfam" id="PF01569">
    <property type="entry name" value="PAP2"/>
    <property type="match status" value="1"/>
</dbReference>
<dbReference type="InterPro" id="IPR000326">
    <property type="entry name" value="PAP2/HPO"/>
</dbReference>
<dbReference type="Proteomes" id="UP000054928">
    <property type="component" value="Unassembled WGS sequence"/>
</dbReference>
<evidence type="ECO:0000259" key="7">
    <source>
        <dbReference type="SMART" id="SM00014"/>
    </source>
</evidence>
<comment type="similarity">
    <text evidence="2">Belongs to the PA-phosphatase related phosphoesterase family.</text>
</comment>
<dbReference type="GO" id="GO:0008195">
    <property type="term" value="F:phosphatidate phosphatase activity"/>
    <property type="evidence" value="ECO:0007669"/>
    <property type="project" value="TreeGrafter"/>
</dbReference>
<keyword evidence="5 6" id="KW-0472">Membrane</keyword>
<dbReference type="GO" id="GO:0006644">
    <property type="term" value="P:phospholipid metabolic process"/>
    <property type="evidence" value="ECO:0007669"/>
    <property type="project" value="InterPro"/>
</dbReference>
<dbReference type="GO" id="GO:0016020">
    <property type="term" value="C:membrane"/>
    <property type="evidence" value="ECO:0007669"/>
    <property type="project" value="UniProtKB-SubCell"/>
</dbReference>
<feature type="transmembrane region" description="Helical" evidence="6">
    <location>
        <begin position="259"/>
        <end position="279"/>
    </location>
</feature>
<evidence type="ECO:0000256" key="4">
    <source>
        <dbReference type="ARBA" id="ARBA00022989"/>
    </source>
</evidence>
<dbReference type="PANTHER" id="PTHR10165">
    <property type="entry name" value="LIPID PHOSPHATE PHOSPHATASE"/>
    <property type="match status" value="1"/>
</dbReference>
<evidence type="ECO:0000256" key="5">
    <source>
        <dbReference type="ARBA" id="ARBA00023136"/>
    </source>
</evidence>
<feature type="transmembrane region" description="Helical" evidence="6">
    <location>
        <begin position="193"/>
        <end position="211"/>
    </location>
</feature>
<evidence type="ECO:0000256" key="3">
    <source>
        <dbReference type="ARBA" id="ARBA00022692"/>
    </source>
</evidence>
<dbReference type="CDD" id="cd03390">
    <property type="entry name" value="PAP2_containing_1_like"/>
    <property type="match status" value="1"/>
</dbReference>
<reference evidence="9" key="1">
    <citation type="submission" date="2014-09" db="EMBL/GenBank/DDBJ databases">
        <authorList>
            <person name="Sharma Rahul"/>
            <person name="Thines Marco"/>
        </authorList>
    </citation>
    <scope>NUCLEOTIDE SEQUENCE [LARGE SCALE GENOMIC DNA]</scope>
</reference>
<evidence type="ECO:0000256" key="1">
    <source>
        <dbReference type="ARBA" id="ARBA00004141"/>
    </source>
</evidence>